<dbReference type="Proteomes" id="UP000095282">
    <property type="component" value="Unplaced"/>
</dbReference>
<proteinExistence type="predicted"/>
<sequence length="78" mass="9389">MRMSFDSEKPPYLPTMLPNYIGTEEEINKDALYRLFLRLPREGRGTFRKWYANFMKQQALAKKALRENLDEVKIKVYE</sequence>
<accession>A0A1I7T896</accession>
<protein>
    <submittedName>
        <fullName evidence="2">DNA polymerase</fullName>
    </submittedName>
</protein>
<dbReference type="WBParaSite" id="Csp11.Scaffold540.g3384.t1">
    <property type="protein sequence ID" value="Csp11.Scaffold540.g3384.t1"/>
    <property type="gene ID" value="Csp11.Scaffold540.g3384"/>
</dbReference>
<dbReference type="AlphaFoldDB" id="A0A1I7T896"/>
<evidence type="ECO:0000313" key="2">
    <source>
        <dbReference type="WBParaSite" id="Csp11.Scaffold540.g3384.t1"/>
    </source>
</evidence>
<name>A0A1I7T896_9PELO</name>
<organism evidence="1 2">
    <name type="scientific">Caenorhabditis tropicalis</name>
    <dbReference type="NCBI Taxonomy" id="1561998"/>
    <lineage>
        <taxon>Eukaryota</taxon>
        <taxon>Metazoa</taxon>
        <taxon>Ecdysozoa</taxon>
        <taxon>Nematoda</taxon>
        <taxon>Chromadorea</taxon>
        <taxon>Rhabditida</taxon>
        <taxon>Rhabditina</taxon>
        <taxon>Rhabditomorpha</taxon>
        <taxon>Rhabditoidea</taxon>
        <taxon>Rhabditidae</taxon>
        <taxon>Peloderinae</taxon>
        <taxon>Caenorhabditis</taxon>
    </lineage>
</organism>
<reference evidence="2" key="1">
    <citation type="submission" date="2016-11" db="UniProtKB">
        <authorList>
            <consortium name="WormBaseParasite"/>
        </authorList>
    </citation>
    <scope>IDENTIFICATION</scope>
</reference>
<keyword evidence="1" id="KW-1185">Reference proteome</keyword>
<evidence type="ECO:0000313" key="1">
    <source>
        <dbReference type="Proteomes" id="UP000095282"/>
    </source>
</evidence>